<dbReference type="CDD" id="cd07809">
    <property type="entry name" value="ASKHA_NBD_FGGY_BaXK-like"/>
    <property type="match status" value="1"/>
</dbReference>
<dbReference type="Pfam" id="PF00370">
    <property type="entry name" value="FGGY_N"/>
    <property type="match status" value="1"/>
</dbReference>
<proteinExistence type="inferred from homology"/>
<dbReference type="InterPro" id="IPR043129">
    <property type="entry name" value="ATPase_NBD"/>
</dbReference>
<comment type="similarity">
    <text evidence="1">Belongs to the FGGY kinase family.</text>
</comment>
<name>A0A4Q1C268_9BACT</name>
<dbReference type="OrthoDB" id="9805576at2"/>
<reference evidence="5 6" key="1">
    <citation type="submission" date="2019-01" db="EMBL/GenBank/DDBJ databases">
        <title>Cytophagaceae bacterium strain CAR-16.</title>
        <authorList>
            <person name="Chen W.-M."/>
        </authorList>
    </citation>
    <scope>NUCLEOTIDE SEQUENCE [LARGE SCALE GENOMIC DNA]</scope>
    <source>
        <strain evidence="5 6">CAR-16</strain>
    </source>
</reference>
<dbReference type="InterPro" id="IPR018484">
    <property type="entry name" value="FGGY_N"/>
</dbReference>
<evidence type="ECO:0000313" key="5">
    <source>
        <dbReference type="EMBL" id="RXK52263.1"/>
    </source>
</evidence>
<dbReference type="PANTHER" id="PTHR43095:SF5">
    <property type="entry name" value="XYLULOSE KINASE"/>
    <property type="match status" value="1"/>
</dbReference>
<keyword evidence="6" id="KW-1185">Reference proteome</keyword>
<dbReference type="PANTHER" id="PTHR43095">
    <property type="entry name" value="SUGAR KINASE"/>
    <property type="match status" value="1"/>
</dbReference>
<dbReference type="SUPFAM" id="SSF53067">
    <property type="entry name" value="Actin-like ATPase domain"/>
    <property type="match status" value="2"/>
</dbReference>
<evidence type="ECO:0000256" key="2">
    <source>
        <dbReference type="ARBA" id="ARBA00022679"/>
    </source>
</evidence>
<dbReference type="PIRSF" id="PIRSF000538">
    <property type="entry name" value="GlpK"/>
    <property type="match status" value="1"/>
</dbReference>
<keyword evidence="2" id="KW-0808">Transferase</keyword>
<keyword evidence="3 5" id="KW-0418">Kinase</keyword>
<feature type="domain" description="Carbohydrate kinase FGGY N-terminal" evidence="4">
    <location>
        <begin position="4"/>
        <end position="245"/>
    </location>
</feature>
<organism evidence="5 6">
    <name type="scientific">Aquirufa rosea</name>
    <dbReference type="NCBI Taxonomy" id="2509241"/>
    <lineage>
        <taxon>Bacteria</taxon>
        <taxon>Pseudomonadati</taxon>
        <taxon>Bacteroidota</taxon>
        <taxon>Cytophagia</taxon>
        <taxon>Cytophagales</taxon>
        <taxon>Flectobacillaceae</taxon>
        <taxon>Aquirufa</taxon>
    </lineage>
</organism>
<evidence type="ECO:0000259" key="4">
    <source>
        <dbReference type="Pfam" id="PF00370"/>
    </source>
</evidence>
<dbReference type="InterPro" id="IPR000577">
    <property type="entry name" value="Carb_kinase_FGGY"/>
</dbReference>
<evidence type="ECO:0000256" key="3">
    <source>
        <dbReference type="ARBA" id="ARBA00022777"/>
    </source>
</evidence>
<dbReference type="GO" id="GO:0005975">
    <property type="term" value="P:carbohydrate metabolic process"/>
    <property type="evidence" value="ECO:0007669"/>
    <property type="project" value="InterPro"/>
</dbReference>
<protein>
    <submittedName>
        <fullName evidence="5">Carbohydrate kinase</fullName>
    </submittedName>
</protein>
<dbReference type="RefSeq" id="WP_129025352.1">
    <property type="nucleotide sequence ID" value="NZ_SDHY01000001.1"/>
</dbReference>
<comment type="caution">
    <text evidence="5">The sequence shown here is derived from an EMBL/GenBank/DDBJ whole genome shotgun (WGS) entry which is preliminary data.</text>
</comment>
<dbReference type="Proteomes" id="UP000289455">
    <property type="component" value="Unassembled WGS sequence"/>
</dbReference>
<dbReference type="Gene3D" id="3.30.420.40">
    <property type="match status" value="2"/>
</dbReference>
<evidence type="ECO:0000313" key="6">
    <source>
        <dbReference type="Proteomes" id="UP000289455"/>
    </source>
</evidence>
<dbReference type="InterPro" id="IPR050406">
    <property type="entry name" value="FGGY_Carb_Kinase"/>
</dbReference>
<dbReference type="EMBL" id="SDHY01000001">
    <property type="protein sequence ID" value="RXK52263.1"/>
    <property type="molecule type" value="Genomic_DNA"/>
</dbReference>
<gene>
    <name evidence="5" type="ORF">ESB04_01040</name>
</gene>
<dbReference type="GO" id="GO:0016301">
    <property type="term" value="F:kinase activity"/>
    <property type="evidence" value="ECO:0007669"/>
    <property type="project" value="UniProtKB-KW"/>
</dbReference>
<evidence type="ECO:0000256" key="1">
    <source>
        <dbReference type="ARBA" id="ARBA00009156"/>
    </source>
</evidence>
<sequence>MLLCGIDVGTSSIKVSIVDAAKQTVLFSCSFPETENEIFSPEPGFAEQDPAHWWYCTQQAILKGNSSGKYNPLNVHAIGISYQMHGLVVLDEQMEVLRPSIIWCDSRAGYLGDKAAQALGEAYCQNHLLNSPGNFTAAKLAWVKENQPEVFNKIKHVVLPGDYIAAKLTGTLTCTPSSLSEGIFWDFKENKISSELLAHFGYSTDLFPTIQAVFSEHGQILPEIAENLGFNSFVKVTYKAGDQPNNALSLGVLEPGEIATTAGTSGVVYGVSDELKFDQGNRVNSFAHVNYQEELRRIGVLMCINGTGIMNRWLKQNFFDSSSYQQMNEIASKAAIGSKGLIVMPFGNGAERIFQNRVIGASFQQLDLNRHQQAEICRSVQEGIAFSLVYGIELLDSVGISPQRLKAGLANMYLSPVFSQSVVNAAQISLDLMESDGAMGAALGAGIGIGYYNSPTEAVSQLKIKKTIEPDSKQIDATTESYSHWKTFLPA</sequence>
<dbReference type="AlphaFoldDB" id="A0A4Q1C268"/>
<accession>A0A4Q1C268</accession>